<protein>
    <submittedName>
        <fullName evidence="1">Uncharacterized protein</fullName>
    </submittedName>
</protein>
<dbReference type="RefSeq" id="WP_148696285.1">
    <property type="nucleotide sequence ID" value="NZ_CP017834.1"/>
</dbReference>
<evidence type="ECO:0000313" key="2">
    <source>
        <dbReference type="Proteomes" id="UP000184731"/>
    </source>
</evidence>
<dbReference type="Proteomes" id="UP000184731">
    <property type="component" value="Chromosome"/>
</dbReference>
<sequence length="325" mass="37451">MLKYIILFLISIDYVIIYADEPAIFNTQYNYNQSSDNMFMHSSIMQFRNNRRDPMNPYDNEYPEAWDFAGSVVSTQGYNGTTNYNGQRALFSIGRKFSPEFELDFSGGDHRVYDNLNTDIGNIFVGELKAFLVIQDVFSGFVSANRDFAYTYTIQPGGINYRLTADSLNTALNINFTPEIITRIIENYFYLSDQNQKSITNVSLLYGLFIDVPWILVGIGYENTSYKYTTSNYWSPSSFMAYGFRSEADFPIVKEVLFLNLEFHLNRIWDKDSCTRGNSLGFSSRVTYGDRNSNNIYVFYNRINSIQDGNLWFSNEAGVGLNIMI</sequence>
<dbReference type="KEGG" id="saqi:AXG55_00955"/>
<proteinExistence type="predicted"/>
<keyword evidence="2" id="KW-1185">Reference proteome</keyword>
<dbReference type="AlphaFoldDB" id="A0A1L4CXA8"/>
<name>A0A1L4CXA8_9BACT</name>
<accession>A0A1L4CXA8</accession>
<dbReference type="EMBL" id="CP017834">
    <property type="protein sequence ID" value="APJ02576.1"/>
    <property type="molecule type" value="Genomic_DNA"/>
</dbReference>
<dbReference type="STRING" id="1915309.AXG55_00955"/>
<organism evidence="1 2">
    <name type="scientific">Silvanigrella aquatica</name>
    <dbReference type="NCBI Taxonomy" id="1915309"/>
    <lineage>
        <taxon>Bacteria</taxon>
        <taxon>Pseudomonadati</taxon>
        <taxon>Bdellovibrionota</taxon>
        <taxon>Oligoflexia</taxon>
        <taxon>Silvanigrellales</taxon>
        <taxon>Silvanigrellaceae</taxon>
        <taxon>Silvanigrella</taxon>
    </lineage>
</organism>
<evidence type="ECO:0000313" key="1">
    <source>
        <dbReference type="EMBL" id="APJ02576.1"/>
    </source>
</evidence>
<dbReference type="OrthoDB" id="9820524at2"/>
<gene>
    <name evidence="1" type="ORF">AXG55_00955</name>
</gene>
<reference evidence="1 2" key="1">
    <citation type="submission" date="2016-10" db="EMBL/GenBank/DDBJ databases">
        <title>Silvanigrella aquatica sp. nov., isolated from a freshwater lake located in the Black Forest, Germany, description of Silvanigrellaceae fam. nov., Silvanigrellales ord. nov., reclassification of the order Bdellovibrionales in the class Oligoflexia, reclassification of the families Bacteriovoracaceae and Halobacteriovoraceae in the new order Bacteriovoracales ord. nov., and reclassification of the family Pseudobacteriovoracaceae in the order Oligoflexiales.</title>
        <authorList>
            <person name="Hahn M.W."/>
            <person name="Schmidt J."/>
            <person name="Koll U."/>
            <person name="Rohde M."/>
            <person name="Verbag S."/>
            <person name="Pitt A."/>
            <person name="Nakai R."/>
            <person name="Naganuma T."/>
            <person name="Lang E."/>
        </authorList>
    </citation>
    <scope>NUCLEOTIDE SEQUENCE [LARGE SCALE GENOMIC DNA]</scope>
    <source>
        <strain evidence="1 2">MWH-Nonnen-W8red</strain>
    </source>
</reference>